<name>A0ABD3Y846_9GAMM</name>
<dbReference type="RefSeq" id="WP_033030150.1">
    <property type="nucleotide sequence ID" value="NZ_JJNZ01000037.1"/>
</dbReference>
<accession>A0ABD3Y846</accession>
<gene>
    <name evidence="1" type="ORF">DC53_12045</name>
</gene>
<proteinExistence type="predicted"/>
<protein>
    <recommendedName>
        <fullName evidence="3">Solute-binding protein family 3/N-terminal domain-containing protein</fullName>
    </recommendedName>
</protein>
<evidence type="ECO:0000313" key="2">
    <source>
        <dbReference type="Proteomes" id="UP000027154"/>
    </source>
</evidence>
<dbReference type="Proteomes" id="UP000027154">
    <property type="component" value="Unassembled WGS sequence"/>
</dbReference>
<reference evidence="1 2" key="1">
    <citation type="submission" date="2014-04" db="EMBL/GenBank/DDBJ databases">
        <title>Pseudoalteromonas galatheae sp. nov., isolated from a deep-sea polychaete near Canal Concepcion, Chile.</title>
        <authorList>
            <person name="Machado H.R."/>
            <person name="Gram L."/>
            <person name="Vynne N.G."/>
        </authorList>
    </citation>
    <scope>NUCLEOTIDE SEQUENCE [LARGE SCALE GENOMIC DNA]</scope>
    <source>
        <strain evidence="1 2">KMM216</strain>
    </source>
</reference>
<sequence length="275" mass="31723">MKFFKICILISLLVTPYLIYATPSLTILSYSYFSDEDADSRAGEQYYNFFQPILSTYFDTVLTRTNHARLIKRLSTNEAVCSFNLIKTKARNKQLVFSQIPTYMHQQRKLFGFKNTLKDLPAKVSISKLLNNKYTFAIVSSTSYQQLDAIFSDYRTQVAKITGANSFAQLSQLLIHKRVDMIIDYENTMKMNLTDTQFSQLESRDISEYPEFINGYFACSKTSEGKKAIALIDNYMKTPAAYDFLKQTHHNSTSPEVAERMMAIYKTTFNIAQHK</sequence>
<evidence type="ECO:0000313" key="1">
    <source>
        <dbReference type="EMBL" id="KDC50579.1"/>
    </source>
</evidence>
<organism evidence="1 2">
    <name type="scientific">Pseudoalteromonas fuliginea</name>
    <dbReference type="NCBI Taxonomy" id="1872678"/>
    <lineage>
        <taxon>Bacteria</taxon>
        <taxon>Pseudomonadati</taxon>
        <taxon>Pseudomonadota</taxon>
        <taxon>Gammaproteobacteria</taxon>
        <taxon>Alteromonadales</taxon>
        <taxon>Pseudoalteromonadaceae</taxon>
        <taxon>Pseudoalteromonas</taxon>
    </lineage>
</organism>
<dbReference type="EMBL" id="JJNZ01000037">
    <property type="protein sequence ID" value="KDC50579.1"/>
    <property type="molecule type" value="Genomic_DNA"/>
</dbReference>
<comment type="caution">
    <text evidence="1">The sequence shown here is derived from an EMBL/GenBank/DDBJ whole genome shotgun (WGS) entry which is preliminary data.</text>
</comment>
<evidence type="ECO:0008006" key="3">
    <source>
        <dbReference type="Google" id="ProtNLM"/>
    </source>
</evidence>
<dbReference type="AlphaFoldDB" id="A0ABD3Y846"/>
<dbReference type="SUPFAM" id="SSF53850">
    <property type="entry name" value="Periplasmic binding protein-like II"/>
    <property type="match status" value="1"/>
</dbReference>